<evidence type="ECO:0000313" key="2">
    <source>
        <dbReference type="EMBL" id="SFK53549.1"/>
    </source>
</evidence>
<dbReference type="EMBL" id="CP011366">
    <property type="protein sequence ID" value="AKG73624.1"/>
    <property type="molecule type" value="Genomic_DNA"/>
</dbReference>
<accession>A0A0F7HKE1</accession>
<proteinExistence type="predicted"/>
<name>A0A0F7HKE1_9STAP</name>
<keyword evidence="3" id="KW-1185">Reference proteome</keyword>
<evidence type="ECO:0000313" key="1">
    <source>
        <dbReference type="EMBL" id="AKG73624.1"/>
    </source>
</evidence>
<dbReference type="Proteomes" id="UP000183090">
    <property type="component" value="Unassembled WGS sequence"/>
</dbReference>
<dbReference type="AlphaFoldDB" id="A0A0F7HKE1"/>
<reference evidence="1 3" key="1">
    <citation type="journal article" date="2015" name="Int. J. Syst. Evol. Microbiol.">
        <title>Complete genome sequence of Salinicoccus halodurans H3B36, isolated from the Qaidam Basin in China.</title>
        <authorList>
            <person name="Jiang K."/>
            <person name="Xue Y."/>
            <person name="Ma Y."/>
        </authorList>
    </citation>
    <scope>NUCLEOTIDE SEQUENCE [LARGE SCALE GENOMIC DNA]</scope>
    <source>
        <strain evidence="1 3">H3B36</strain>
    </source>
</reference>
<gene>
    <name evidence="1" type="ORF">AAT16_04995</name>
    <name evidence="2" type="ORF">SAMN05216235_0237</name>
</gene>
<dbReference type="RefSeq" id="WP_046789814.1">
    <property type="nucleotide sequence ID" value="NZ_CP011366.1"/>
</dbReference>
<dbReference type="EMBL" id="FOTB01000001">
    <property type="protein sequence ID" value="SFK53549.1"/>
    <property type="molecule type" value="Genomic_DNA"/>
</dbReference>
<dbReference type="KEGG" id="shv:AAT16_04995"/>
<evidence type="ECO:0000313" key="4">
    <source>
        <dbReference type="Proteomes" id="UP000183090"/>
    </source>
</evidence>
<reference evidence="2 4" key="3">
    <citation type="submission" date="2016-10" db="EMBL/GenBank/DDBJ databases">
        <authorList>
            <person name="Varghese N."/>
            <person name="Submissions S."/>
        </authorList>
    </citation>
    <scope>NUCLEOTIDE SEQUENCE [LARGE SCALE GENOMIC DNA]</scope>
    <source>
        <strain evidence="2 4">CGMCC 1.6501</strain>
    </source>
</reference>
<dbReference type="Proteomes" id="UP000034029">
    <property type="component" value="Chromosome"/>
</dbReference>
<protein>
    <submittedName>
        <fullName evidence="2">Uncharacterized protein</fullName>
    </submittedName>
</protein>
<evidence type="ECO:0000313" key="3">
    <source>
        <dbReference type="Proteomes" id="UP000034029"/>
    </source>
</evidence>
<dbReference type="OrthoDB" id="2387294at2"/>
<organism evidence="2 4">
    <name type="scientific">Salinicoccus halodurans</name>
    <dbReference type="NCBI Taxonomy" id="407035"/>
    <lineage>
        <taxon>Bacteria</taxon>
        <taxon>Bacillati</taxon>
        <taxon>Bacillota</taxon>
        <taxon>Bacilli</taxon>
        <taxon>Bacillales</taxon>
        <taxon>Staphylococcaceae</taxon>
        <taxon>Salinicoccus</taxon>
    </lineage>
</organism>
<reference evidence="3" key="2">
    <citation type="submission" date="2015-04" db="EMBL/GenBank/DDBJ databases">
        <title>Complete genome sequence of Salinicoccus halodurans strain H3B36, isolated from the Qaidam basin of China.</title>
        <authorList>
            <person name="Ma Y."/>
            <person name="Jiang K."/>
            <person name="Xue Y."/>
        </authorList>
    </citation>
    <scope>NUCLEOTIDE SEQUENCE [LARGE SCALE GENOMIC DNA]</scope>
    <source>
        <strain evidence="3">H3B36</strain>
    </source>
</reference>
<sequence length="68" mass="7963">MRKKTLKHQWLEVMDARRGLDKRGADELQRFARGFSGELELDRFVDMHGGNGWQVYRDVWISAGESPK</sequence>